<keyword evidence="2" id="KW-0560">Oxidoreductase</keyword>
<comment type="similarity">
    <text evidence="1">Belongs to the short-chain dehydrogenases/reductases (SDR) family.</text>
</comment>
<proteinExistence type="inferred from homology"/>
<dbReference type="InterPro" id="IPR036291">
    <property type="entry name" value="NAD(P)-bd_dom_sf"/>
</dbReference>
<evidence type="ECO:0000313" key="4">
    <source>
        <dbReference type="Proteomes" id="UP000239494"/>
    </source>
</evidence>
<sequence>MTDRLKDKVALITGTGSGIGRAAALLFASEGATIVGCDINAERDKETVALVERSGGRMHSTAPLDLAEPDQVAAWVQDAIARFGHIDVLYNNAGFSPASTFEAQTPESWRSAMRNEVDVVYYPTHAVWPHMKAGGGGSIISTSSITADQTNGTHLSAHGIGKGAIASFAPHLAVEGGPLGIRVNTISPGLTRTNQTDRFITDKDTDRTPLGRVGTPEDVALVALFLACDDSRFVTGANIVVDGGQHVLMPANR</sequence>
<accession>A0A2T0SZZ7</accession>
<evidence type="ECO:0000256" key="1">
    <source>
        <dbReference type="ARBA" id="ARBA00006484"/>
    </source>
</evidence>
<dbReference type="AlphaFoldDB" id="A0A2T0SZZ7"/>
<protein>
    <submittedName>
        <fullName evidence="3">NAD(P)-dependent dehydrogenase (Short-subunit alcohol dehydrogenase family)</fullName>
    </submittedName>
</protein>
<dbReference type="CDD" id="cd05233">
    <property type="entry name" value="SDR_c"/>
    <property type="match status" value="1"/>
</dbReference>
<dbReference type="FunFam" id="3.40.50.720:FF:000084">
    <property type="entry name" value="Short-chain dehydrogenase reductase"/>
    <property type="match status" value="1"/>
</dbReference>
<organism evidence="3 4">
    <name type="scientific">Umezawaea tangerina</name>
    <dbReference type="NCBI Taxonomy" id="84725"/>
    <lineage>
        <taxon>Bacteria</taxon>
        <taxon>Bacillati</taxon>
        <taxon>Actinomycetota</taxon>
        <taxon>Actinomycetes</taxon>
        <taxon>Pseudonocardiales</taxon>
        <taxon>Pseudonocardiaceae</taxon>
        <taxon>Umezawaea</taxon>
    </lineage>
</organism>
<dbReference type="RefSeq" id="WP_106190395.1">
    <property type="nucleotide sequence ID" value="NZ_PVTF01000008.1"/>
</dbReference>
<dbReference type="Proteomes" id="UP000239494">
    <property type="component" value="Unassembled WGS sequence"/>
</dbReference>
<dbReference type="InterPro" id="IPR002347">
    <property type="entry name" value="SDR_fam"/>
</dbReference>
<dbReference type="PANTHER" id="PTHR42760">
    <property type="entry name" value="SHORT-CHAIN DEHYDROGENASES/REDUCTASES FAMILY MEMBER"/>
    <property type="match status" value="1"/>
</dbReference>
<dbReference type="GO" id="GO:0016616">
    <property type="term" value="F:oxidoreductase activity, acting on the CH-OH group of donors, NAD or NADP as acceptor"/>
    <property type="evidence" value="ECO:0007669"/>
    <property type="project" value="TreeGrafter"/>
</dbReference>
<comment type="caution">
    <text evidence="3">The sequence shown here is derived from an EMBL/GenBank/DDBJ whole genome shotgun (WGS) entry which is preliminary data.</text>
</comment>
<dbReference type="Pfam" id="PF13561">
    <property type="entry name" value="adh_short_C2"/>
    <property type="match status" value="1"/>
</dbReference>
<dbReference type="Gene3D" id="3.40.50.720">
    <property type="entry name" value="NAD(P)-binding Rossmann-like Domain"/>
    <property type="match status" value="1"/>
</dbReference>
<dbReference type="PRINTS" id="PR00080">
    <property type="entry name" value="SDRFAMILY"/>
</dbReference>
<dbReference type="OrthoDB" id="3566316at2"/>
<keyword evidence="4" id="KW-1185">Reference proteome</keyword>
<dbReference type="EMBL" id="PVTF01000008">
    <property type="protein sequence ID" value="PRY38995.1"/>
    <property type="molecule type" value="Genomic_DNA"/>
</dbReference>
<evidence type="ECO:0000256" key="2">
    <source>
        <dbReference type="ARBA" id="ARBA00023002"/>
    </source>
</evidence>
<dbReference type="SUPFAM" id="SSF51735">
    <property type="entry name" value="NAD(P)-binding Rossmann-fold domains"/>
    <property type="match status" value="1"/>
</dbReference>
<gene>
    <name evidence="3" type="ORF">CLV43_108395</name>
</gene>
<dbReference type="PRINTS" id="PR00081">
    <property type="entry name" value="GDHRDH"/>
</dbReference>
<name>A0A2T0SZZ7_9PSEU</name>
<reference evidence="3 4" key="1">
    <citation type="submission" date="2018-03" db="EMBL/GenBank/DDBJ databases">
        <title>Genomic Encyclopedia of Archaeal and Bacterial Type Strains, Phase II (KMG-II): from individual species to whole genera.</title>
        <authorList>
            <person name="Goeker M."/>
        </authorList>
    </citation>
    <scope>NUCLEOTIDE SEQUENCE [LARGE SCALE GENOMIC DNA]</scope>
    <source>
        <strain evidence="3 4">DSM 44720</strain>
    </source>
</reference>
<evidence type="ECO:0000313" key="3">
    <source>
        <dbReference type="EMBL" id="PRY38995.1"/>
    </source>
</evidence>